<proteinExistence type="predicted"/>
<evidence type="ECO:0000313" key="3">
    <source>
        <dbReference type="Proteomes" id="UP001152321"/>
    </source>
</evidence>
<dbReference type="Proteomes" id="UP001152321">
    <property type="component" value="Unassembled WGS sequence"/>
</dbReference>
<accession>A0ABT6DDZ2</accession>
<comment type="caution">
    <text evidence="2">The sequence shown here is derived from an EMBL/GenBank/DDBJ whole genome shotgun (WGS) entry which is preliminary data.</text>
</comment>
<keyword evidence="3" id="KW-1185">Reference proteome</keyword>
<feature type="chain" id="PRO_5046469255" description="Spore coat protein U domain-containing protein" evidence="1">
    <location>
        <begin position="22"/>
        <end position="306"/>
    </location>
</feature>
<feature type="signal peptide" evidence="1">
    <location>
        <begin position="1"/>
        <end position="21"/>
    </location>
</feature>
<protein>
    <recommendedName>
        <fullName evidence="4">Spore coat protein U domain-containing protein</fullName>
    </recommendedName>
</protein>
<dbReference type="RefSeq" id="WP_277576235.1">
    <property type="nucleotide sequence ID" value="NZ_JANRMI010000001.1"/>
</dbReference>
<evidence type="ECO:0000313" key="2">
    <source>
        <dbReference type="EMBL" id="MDG0814749.1"/>
    </source>
</evidence>
<gene>
    <name evidence="2" type="ORF">NWE73_00125</name>
</gene>
<sequence>MRTLNSVILILGTIFSSYALGAPCVNMQLQTGQTNIDFTSNPQFQGTFTVKANTNPGGCDFFIVFDYGYSSSYVNRSLKMSGYEWPYQVYKDSAGVNIIKNVTDASSNSDILSGTLPDGNNDAQVNVSYWAALNMTNPWLRFGNYTEYISAHLYRGTLSNYSFVSSRLISLNYNAPKRVDVSMVASGGAFVLGDTDEVMNFGTLSAGATRSASAVMKYNAGYTLYVSSTNGGRLKHQTDAQYIPYTIKFNNDTVGLTTSPQQLYRVFGVSPASGTSIPITVTIGNFGNVKAGAYSDQVQLTIETTE</sequence>
<name>A0ABT6DDZ2_9BACT</name>
<dbReference type="EMBL" id="JANRMI010000001">
    <property type="protein sequence ID" value="MDG0814749.1"/>
    <property type="molecule type" value="Genomic_DNA"/>
</dbReference>
<evidence type="ECO:0000256" key="1">
    <source>
        <dbReference type="SAM" id="SignalP"/>
    </source>
</evidence>
<organism evidence="2 3">
    <name type="scientific">Bdellovibrio svalbardensis</name>
    <dbReference type="NCBI Taxonomy" id="2972972"/>
    <lineage>
        <taxon>Bacteria</taxon>
        <taxon>Pseudomonadati</taxon>
        <taxon>Bdellovibrionota</taxon>
        <taxon>Bdellovibrionia</taxon>
        <taxon>Bdellovibrionales</taxon>
        <taxon>Pseudobdellovibrionaceae</taxon>
        <taxon>Bdellovibrio</taxon>
    </lineage>
</organism>
<keyword evidence="1" id="KW-0732">Signal</keyword>
<evidence type="ECO:0008006" key="4">
    <source>
        <dbReference type="Google" id="ProtNLM"/>
    </source>
</evidence>
<reference evidence="2" key="1">
    <citation type="submission" date="2022-08" db="EMBL/GenBank/DDBJ databases">
        <title>Novel Bdellovibrio Species Isolated from Svalbard: Designation Bdellovibrio svalbardensis.</title>
        <authorList>
            <person name="Mitchell R.J."/>
            <person name="Choi S.Y."/>
        </authorList>
    </citation>
    <scope>NUCLEOTIDE SEQUENCE</scope>
    <source>
        <strain evidence="2">PAP01</strain>
    </source>
</reference>